<dbReference type="KEGG" id="min:Minf_2229"/>
<dbReference type="HOGENOM" id="CLU_2789144_0_0_0"/>
<protein>
    <submittedName>
        <fullName evidence="3">Uncharacterized protein</fullName>
    </submittedName>
</protein>
<dbReference type="Proteomes" id="UP000009149">
    <property type="component" value="Chromosome"/>
</dbReference>
<feature type="region of interest" description="Disordered" evidence="1">
    <location>
        <begin position="44"/>
        <end position="68"/>
    </location>
</feature>
<keyword evidence="2" id="KW-0472">Membrane</keyword>
<dbReference type="AlphaFoldDB" id="B3DZU8"/>
<dbReference type="EMBL" id="CP000975">
    <property type="protein sequence ID" value="ACD84283.1"/>
    <property type="molecule type" value="Genomic_DNA"/>
</dbReference>
<feature type="transmembrane region" description="Helical" evidence="2">
    <location>
        <begin position="12"/>
        <end position="30"/>
    </location>
</feature>
<evidence type="ECO:0000256" key="2">
    <source>
        <dbReference type="SAM" id="Phobius"/>
    </source>
</evidence>
<name>B3DZU8_METI4</name>
<feature type="compositionally biased region" description="Basic and acidic residues" evidence="1">
    <location>
        <begin position="55"/>
        <end position="68"/>
    </location>
</feature>
<accession>B3DZU8</accession>
<evidence type="ECO:0000313" key="3">
    <source>
        <dbReference type="EMBL" id="ACD84283.1"/>
    </source>
</evidence>
<evidence type="ECO:0000256" key="1">
    <source>
        <dbReference type="SAM" id="MobiDB-lite"/>
    </source>
</evidence>
<sequence length="68" mass="8079">MIINYRFHGKVLYPFSFLLLRIPFFITFLFPRLDPRGYSKLLARRSKPTPGFHSSRSDGERKQTFRGV</sequence>
<gene>
    <name evidence="3" type="ordered locus">Minf_2229</name>
</gene>
<proteinExistence type="predicted"/>
<reference evidence="3 4" key="1">
    <citation type="journal article" date="2008" name="Biol. Direct">
        <title>Complete genome sequence of the extremely acidophilic methanotroph isolate V4, Methylacidiphilum infernorum, a representative of the bacterial phylum Verrucomicrobia.</title>
        <authorList>
            <person name="Hou S."/>
            <person name="Makarova K.S."/>
            <person name="Saw J.H."/>
            <person name="Senin P."/>
            <person name="Ly B.V."/>
            <person name="Zhou Z."/>
            <person name="Ren Y."/>
            <person name="Wang J."/>
            <person name="Galperin M.Y."/>
            <person name="Omelchenko M.V."/>
            <person name="Wolf Y.I."/>
            <person name="Yutin N."/>
            <person name="Koonin E.V."/>
            <person name="Stott M.B."/>
            <person name="Mountain B.W."/>
            <person name="Crowe M.A."/>
            <person name="Smirnova A.V."/>
            <person name="Dunfield P.F."/>
            <person name="Feng L."/>
            <person name="Wang L."/>
            <person name="Alam M."/>
        </authorList>
    </citation>
    <scope>NUCLEOTIDE SEQUENCE [LARGE SCALE GENOMIC DNA]</scope>
    <source>
        <strain evidence="4">Isolate V4</strain>
    </source>
</reference>
<organism evidence="3 4">
    <name type="scientific">Methylacidiphilum infernorum (isolate V4)</name>
    <name type="common">Methylokorus infernorum (strain V4)</name>
    <dbReference type="NCBI Taxonomy" id="481448"/>
    <lineage>
        <taxon>Bacteria</taxon>
        <taxon>Pseudomonadati</taxon>
        <taxon>Verrucomicrobiota</taxon>
        <taxon>Methylacidiphilae</taxon>
        <taxon>Methylacidiphilales</taxon>
        <taxon>Methylacidiphilaceae</taxon>
        <taxon>Methylacidiphilum (ex Ratnadevi et al. 2023)</taxon>
    </lineage>
</organism>
<evidence type="ECO:0000313" key="4">
    <source>
        <dbReference type="Proteomes" id="UP000009149"/>
    </source>
</evidence>
<keyword evidence="2" id="KW-1133">Transmembrane helix</keyword>
<keyword evidence="2" id="KW-0812">Transmembrane</keyword>